<reference evidence="10" key="1">
    <citation type="submission" date="2023-11" db="EMBL/GenBank/DDBJ databases">
        <title>Genome Sequence of Bacillus pseudomycoides stain BUPM19.</title>
        <authorList>
            <person name="Farhat A."/>
        </authorList>
    </citation>
    <scope>NUCLEOTIDE SEQUENCE [LARGE SCALE GENOMIC DNA]</scope>
    <source>
        <strain evidence="10">BUPM19</strain>
    </source>
</reference>
<feature type="active site" description="Charge relay system" evidence="6">
    <location>
        <position position="145"/>
    </location>
</feature>
<keyword evidence="10" id="KW-1185">Reference proteome</keyword>
<dbReference type="Gene3D" id="3.40.50.200">
    <property type="entry name" value="Peptidase S8/S53 domain"/>
    <property type="match status" value="1"/>
</dbReference>
<dbReference type="RefSeq" id="WP_374219706.1">
    <property type="nucleotide sequence ID" value="NZ_JAXOVW010000166.1"/>
</dbReference>
<dbReference type="SUPFAM" id="SSF52743">
    <property type="entry name" value="Subtilisin-like"/>
    <property type="match status" value="1"/>
</dbReference>
<dbReference type="PROSITE" id="PS51892">
    <property type="entry name" value="SUBTILASE"/>
    <property type="match status" value="1"/>
</dbReference>
<evidence type="ECO:0000256" key="2">
    <source>
        <dbReference type="ARBA" id="ARBA00022670"/>
    </source>
</evidence>
<feature type="active site" description="Charge relay system" evidence="6">
    <location>
        <position position="406"/>
    </location>
</feature>
<evidence type="ECO:0000256" key="7">
    <source>
        <dbReference type="SAM" id="SignalP"/>
    </source>
</evidence>
<evidence type="ECO:0000256" key="3">
    <source>
        <dbReference type="ARBA" id="ARBA00022801"/>
    </source>
</evidence>
<dbReference type="Proteomes" id="UP001291930">
    <property type="component" value="Unassembled WGS sequence"/>
</dbReference>
<evidence type="ECO:0000259" key="8">
    <source>
        <dbReference type="Pfam" id="PF00082"/>
    </source>
</evidence>
<comment type="similarity">
    <text evidence="1 5 6">Belongs to the peptidase S8 family.</text>
</comment>
<name>A0ABU5K426_9BACI</name>
<dbReference type="EC" id="3.4.21.-" evidence="5"/>
<dbReference type="PIRSF" id="PIRSF037875">
    <property type="entry name" value="Peptidase_S8_lp"/>
    <property type="match status" value="1"/>
</dbReference>
<sequence>MKKIIKFLLLITLIFGTAIPNTTAHAEDKSQYYTIMIKNSQDLRKLASKFQKYNIQIVYTVPEIGVIQVKATEKSMNIVHSDPNIDTYNKSLQSFNSREVVANVNSPVPLNEIWENQWDMQQITHNGDSYSLYSGTKNVTVGIIDSGMDINHPDLKDNISPGSKNLVPKGGFRGQEPQETGEINRLIDLRGHGTFTAGQVAANGFMKGVAPGIGIRMYRVFGNGAGEAIWVIKAIVEAAKDNVDVINLSLGEYLVNGIVSSSDAESREGLSEIKAYEKAIKFAKSKGSVIVAAAGNDSLNVTNKQELNDFFSKKPENIGVTFNGEVLDVPAELPNIVTVSSVGPSKLLSLFSNYGESFIDIAAPGGDNRLFQQYGLEQWIKNKLMLKELILTTAPGGGYSLSVGVSLAAPKVSGALALIIDKNNFKNNPDKAIRYLYKNGISNDAPINKSYYGNGLLDVYKAVSQ</sequence>
<evidence type="ECO:0000256" key="5">
    <source>
        <dbReference type="PIRNR" id="PIRNR037875"/>
    </source>
</evidence>
<keyword evidence="5 7" id="KW-0732">Signal</keyword>
<dbReference type="PRINTS" id="PR01779">
    <property type="entry name" value="LANTIPROCESS"/>
</dbReference>
<dbReference type="PRINTS" id="PR00723">
    <property type="entry name" value="SUBTILISIN"/>
</dbReference>
<feature type="chain" id="PRO_5045411864" description="Leader peptide-processing serine protease" evidence="7">
    <location>
        <begin position="27"/>
        <end position="465"/>
    </location>
</feature>
<protein>
    <recommendedName>
        <fullName evidence="5">Leader peptide-processing serine protease</fullName>
        <ecNumber evidence="5">3.4.21.-</ecNumber>
    </recommendedName>
</protein>
<organism evidence="9 10">
    <name type="scientific">Bacillus bingmayongensis</name>
    <dbReference type="NCBI Taxonomy" id="1150157"/>
    <lineage>
        <taxon>Bacteria</taxon>
        <taxon>Bacillati</taxon>
        <taxon>Bacillota</taxon>
        <taxon>Bacilli</taxon>
        <taxon>Bacillales</taxon>
        <taxon>Bacillaceae</taxon>
        <taxon>Bacillus</taxon>
    </lineage>
</organism>
<keyword evidence="3 5" id="KW-0378">Hydrolase</keyword>
<feature type="signal peptide" evidence="7">
    <location>
        <begin position="1"/>
        <end position="26"/>
    </location>
</feature>
<dbReference type="PANTHER" id="PTHR43806:SF11">
    <property type="entry name" value="CEREVISIN-RELATED"/>
    <property type="match status" value="1"/>
</dbReference>
<evidence type="ECO:0000256" key="1">
    <source>
        <dbReference type="ARBA" id="ARBA00011073"/>
    </source>
</evidence>
<gene>
    <name evidence="9" type="ORF">U2I54_26685</name>
</gene>
<dbReference type="PANTHER" id="PTHR43806">
    <property type="entry name" value="PEPTIDASE S8"/>
    <property type="match status" value="1"/>
</dbReference>
<dbReference type="InterPro" id="IPR015500">
    <property type="entry name" value="Peptidase_S8_subtilisin-rel"/>
</dbReference>
<dbReference type="InterPro" id="IPR008357">
    <property type="entry name" value="Lanit_process"/>
</dbReference>
<comment type="pathway">
    <text evidence="5">Antibiotic biosynthesis.</text>
</comment>
<dbReference type="PROSITE" id="PS00136">
    <property type="entry name" value="SUBTILASE_ASP"/>
    <property type="match status" value="1"/>
</dbReference>
<keyword evidence="4 5" id="KW-0720">Serine protease</keyword>
<keyword evidence="2 5" id="KW-0645">Protease</keyword>
<evidence type="ECO:0000256" key="6">
    <source>
        <dbReference type="PROSITE-ProRule" id="PRU01240"/>
    </source>
</evidence>
<proteinExistence type="inferred from homology"/>
<keyword evidence="5" id="KW-0865">Zymogen</keyword>
<evidence type="ECO:0000313" key="9">
    <source>
        <dbReference type="EMBL" id="MDZ5610500.1"/>
    </source>
</evidence>
<comment type="caution">
    <text evidence="9">The sequence shown here is derived from an EMBL/GenBank/DDBJ whole genome shotgun (WGS) entry which is preliminary data.</text>
</comment>
<dbReference type="InterPro" id="IPR023827">
    <property type="entry name" value="Peptidase_S8_Asp-AS"/>
</dbReference>
<evidence type="ECO:0000313" key="10">
    <source>
        <dbReference type="Proteomes" id="UP001291930"/>
    </source>
</evidence>
<feature type="active site" description="Charge relay system" evidence="6">
    <location>
        <position position="192"/>
    </location>
</feature>
<dbReference type="CDD" id="cd07482">
    <property type="entry name" value="Peptidases_S8_Lantibiotic_specific_protease"/>
    <property type="match status" value="1"/>
</dbReference>
<dbReference type="InterPro" id="IPR000209">
    <property type="entry name" value="Peptidase_S8/S53_dom"/>
</dbReference>
<dbReference type="EMBL" id="JAXOVW010000166">
    <property type="protein sequence ID" value="MDZ5610500.1"/>
    <property type="molecule type" value="Genomic_DNA"/>
</dbReference>
<dbReference type="InterPro" id="IPR036852">
    <property type="entry name" value="Peptidase_S8/S53_dom_sf"/>
</dbReference>
<feature type="domain" description="Peptidase S8/S53" evidence="8">
    <location>
        <begin position="137"/>
        <end position="455"/>
    </location>
</feature>
<evidence type="ECO:0000256" key="4">
    <source>
        <dbReference type="ARBA" id="ARBA00022825"/>
    </source>
</evidence>
<dbReference type="Pfam" id="PF00082">
    <property type="entry name" value="Peptidase_S8"/>
    <property type="match status" value="1"/>
</dbReference>
<dbReference type="InterPro" id="IPR050131">
    <property type="entry name" value="Peptidase_S8_subtilisin-like"/>
</dbReference>
<accession>A0ABU5K426</accession>